<organism evidence="1 2">
    <name type="scientific">Antarcticimicrobium luteum</name>
    <dbReference type="NCBI Taxonomy" id="2547397"/>
    <lineage>
        <taxon>Bacteria</taxon>
        <taxon>Pseudomonadati</taxon>
        <taxon>Pseudomonadota</taxon>
        <taxon>Alphaproteobacteria</taxon>
        <taxon>Rhodobacterales</taxon>
        <taxon>Paracoccaceae</taxon>
        <taxon>Antarcticimicrobium</taxon>
    </lineage>
</organism>
<keyword evidence="2" id="KW-1185">Reference proteome</keyword>
<protein>
    <submittedName>
        <fullName evidence="1">Head-tail adaptor protein</fullName>
    </submittedName>
</protein>
<name>A0A4R5VF64_9RHOB</name>
<proteinExistence type="predicted"/>
<dbReference type="EMBL" id="SMUV01000049">
    <property type="protein sequence ID" value="TDK51141.1"/>
    <property type="molecule type" value="Genomic_DNA"/>
</dbReference>
<dbReference type="AlphaFoldDB" id="A0A4R5VF64"/>
<accession>A0A4R5VF64</accession>
<evidence type="ECO:0000313" key="2">
    <source>
        <dbReference type="Proteomes" id="UP000295301"/>
    </source>
</evidence>
<dbReference type="InterPro" id="IPR038666">
    <property type="entry name" value="SSP1_head-tail_sf"/>
</dbReference>
<dbReference type="OrthoDB" id="7998779at2"/>
<dbReference type="Gene3D" id="2.40.10.270">
    <property type="entry name" value="Bacteriophage SPP1 head-tail adaptor protein"/>
    <property type="match status" value="1"/>
</dbReference>
<sequence length="116" mass="13010">MSAGGIPRRDRLVVLLRASVVENELGEALPSGWVEHARARASFAPVSDGERLRAAAVEQKSDARFVLRWSPRLAQVTGAFRLRFEGRDWQITGVKAIGRRRWIELTAWRLTTSEGV</sequence>
<dbReference type="InterPro" id="IPR008767">
    <property type="entry name" value="Phage_SPP1_head-tail_adaptor"/>
</dbReference>
<reference evidence="1 2" key="1">
    <citation type="submission" date="2019-03" db="EMBL/GenBank/DDBJ databases">
        <title>Ruegeria lutea sp. nov., a novel strain, isolated from marine sediment, the Masan Bay, South Korea.</title>
        <authorList>
            <person name="Kim J."/>
            <person name="Kim D.-Y."/>
            <person name="Lee S.-S."/>
        </authorList>
    </citation>
    <scope>NUCLEOTIDE SEQUENCE [LARGE SCALE GENOMIC DNA]</scope>
    <source>
        <strain evidence="1 2">318-1</strain>
    </source>
</reference>
<dbReference type="Proteomes" id="UP000295301">
    <property type="component" value="Unassembled WGS sequence"/>
</dbReference>
<gene>
    <name evidence="1" type="ORF">E1832_03995</name>
</gene>
<dbReference type="Pfam" id="PF05521">
    <property type="entry name" value="Phage_HCP"/>
    <property type="match status" value="1"/>
</dbReference>
<dbReference type="RefSeq" id="WP_133358444.1">
    <property type="nucleotide sequence ID" value="NZ_SMUV01000049.1"/>
</dbReference>
<evidence type="ECO:0000313" key="1">
    <source>
        <dbReference type="EMBL" id="TDK51141.1"/>
    </source>
</evidence>
<comment type="caution">
    <text evidence="1">The sequence shown here is derived from an EMBL/GenBank/DDBJ whole genome shotgun (WGS) entry which is preliminary data.</text>
</comment>